<reference evidence="2 3" key="1">
    <citation type="submission" date="2018-06" db="EMBL/GenBank/DDBJ databases">
        <authorList>
            <consortium name="Pathogen Informatics"/>
            <person name="Doyle S."/>
        </authorList>
    </citation>
    <scope>NUCLEOTIDE SEQUENCE [LARGE SCALE GENOMIC DNA]</scope>
    <source>
        <strain evidence="2 3">NCTC12475</strain>
    </source>
</reference>
<dbReference type="Proteomes" id="UP000254920">
    <property type="component" value="Unassembled WGS sequence"/>
</dbReference>
<gene>
    <name evidence="2" type="ORF">NCTC12475_01309</name>
</gene>
<evidence type="ECO:0000313" key="3">
    <source>
        <dbReference type="Proteomes" id="UP000254920"/>
    </source>
</evidence>
<name>A0A381DK68_9BACT</name>
<keyword evidence="1" id="KW-0175">Coiled coil</keyword>
<organism evidence="2 3">
    <name type="scientific">Campylobacter sputorum subsp. sputorum</name>
    <dbReference type="NCBI Taxonomy" id="32024"/>
    <lineage>
        <taxon>Bacteria</taxon>
        <taxon>Pseudomonadati</taxon>
        <taxon>Campylobacterota</taxon>
        <taxon>Epsilonproteobacteria</taxon>
        <taxon>Campylobacterales</taxon>
        <taxon>Campylobacteraceae</taxon>
        <taxon>Campylobacter</taxon>
    </lineage>
</organism>
<proteinExistence type="predicted"/>
<evidence type="ECO:0000256" key="1">
    <source>
        <dbReference type="SAM" id="Coils"/>
    </source>
</evidence>
<protein>
    <submittedName>
        <fullName evidence="2">Uncharacterized protein</fullName>
    </submittedName>
</protein>
<dbReference type="RefSeq" id="WP_089181869.1">
    <property type="nucleotide sequence ID" value="NZ_CP043427.1"/>
</dbReference>
<dbReference type="GeneID" id="93089963"/>
<evidence type="ECO:0000313" key="2">
    <source>
        <dbReference type="EMBL" id="SUX11094.1"/>
    </source>
</evidence>
<dbReference type="STRING" id="32024.GCA_000788295_01662"/>
<dbReference type="AlphaFoldDB" id="A0A381DK68"/>
<dbReference type="EMBL" id="UFVD01000001">
    <property type="protein sequence ID" value="SUX11094.1"/>
    <property type="molecule type" value="Genomic_DNA"/>
</dbReference>
<keyword evidence="3" id="KW-1185">Reference proteome</keyword>
<sequence length="403" mass="46848">MQKDIFLNFIDKHKNDEDFALRLNDSVFDMYKDEFLGEIQKEEKIICIFSQLCEELKSKNLLNNETLSSIMDGLFRASVYEKEQYFHKLIYENDQIKKQIYAQGRDIRNSLVDIYKNIENKFKKSDSPYKDMILDVIDERLIGGLEILGILKETSESAFLTTIENGEDVEDTAYEISKNISYLTIKEGKFEKERILNISKVIIKAAIEVANESKIYANSLIKGVINGNKDGIFKSIEKLNDDIKFVPKEINQNLLEATKELQNIENDFIELLKNISLECDEPSKSIIEDILQNSLDSYLAKFIRLTNDTKQLIISKMEDIKENENIEEFAKKANEKMHSLKQEFSKKSLKIFKNLEAQKKELDKFEIENAKKEITSEAKKLGNRVYDGAKSLIEQTKESFKRK</sequence>
<dbReference type="OrthoDB" id="5337924at2"/>
<accession>A0A381DK68</accession>
<feature type="coiled-coil region" evidence="1">
    <location>
        <begin position="323"/>
        <end position="375"/>
    </location>
</feature>